<evidence type="ECO:0000313" key="3">
    <source>
        <dbReference type="EMBL" id="VAX18564.1"/>
    </source>
</evidence>
<dbReference type="GO" id="GO:0005524">
    <property type="term" value="F:ATP binding"/>
    <property type="evidence" value="ECO:0007669"/>
    <property type="project" value="InterPro"/>
</dbReference>
<reference evidence="3" key="1">
    <citation type="submission" date="2018-06" db="EMBL/GenBank/DDBJ databases">
        <authorList>
            <person name="Zhirakovskaya E."/>
        </authorList>
    </citation>
    <scope>NUCLEOTIDE SEQUENCE</scope>
</reference>
<dbReference type="SUPFAM" id="SSF52540">
    <property type="entry name" value="P-loop containing nucleoside triphosphate hydrolases"/>
    <property type="match status" value="1"/>
</dbReference>
<keyword evidence="1" id="KW-0813">Transport</keyword>
<proteinExistence type="predicted"/>
<dbReference type="Gene3D" id="3.40.50.300">
    <property type="entry name" value="P-loop containing nucleotide triphosphate hydrolases"/>
    <property type="match status" value="1"/>
</dbReference>
<gene>
    <name evidence="3" type="ORF">MNBD_NITROSPINAE04-682</name>
</gene>
<evidence type="ECO:0000259" key="2">
    <source>
        <dbReference type="Pfam" id="PF00005"/>
    </source>
</evidence>
<feature type="domain" description="ABC transporter" evidence="2">
    <location>
        <begin position="9"/>
        <end position="58"/>
    </location>
</feature>
<dbReference type="InterPro" id="IPR027417">
    <property type="entry name" value="P-loop_NTPase"/>
</dbReference>
<dbReference type="PANTHER" id="PTHR42788:SF13">
    <property type="entry name" value="ALIPHATIC SULFONATES IMPORT ATP-BINDING PROTEIN SSUB"/>
    <property type="match status" value="1"/>
</dbReference>
<dbReference type="InterPro" id="IPR050166">
    <property type="entry name" value="ABC_transporter_ATP-bind"/>
</dbReference>
<dbReference type="InterPro" id="IPR003439">
    <property type="entry name" value="ABC_transporter-like_ATP-bd"/>
</dbReference>
<feature type="non-terminal residue" evidence="3">
    <location>
        <position position="1"/>
    </location>
</feature>
<evidence type="ECO:0000256" key="1">
    <source>
        <dbReference type="ARBA" id="ARBA00022448"/>
    </source>
</evidence>
<protein>
    <recommendedName>
        <fullName evidence="2">ABC transporter domain-containing protein</fullName>
    </recommendedName>
</protein>
<dbReference type="EMBL" id="UOGA01000128">
    <property type="protein sequence ID" value="VAX18564.1"/>
    <property type="molecule type" value="Genomic_DNA"/>
</dbReference>
<dbReference type="Pfam" id="PF00005">
    <property type="entry name" value="ABC_tran"/>
    <property type="match status" value="1"/>
</dbReference>
<sequence length="160" mass="18391">NMERPEAEKMAISLLGRVGLTKVETKYPSELSSGVQRRVEILRALINQPKIMMLDEPFRALDAVAKSVMHNFLLELFDENPRTMFFITHDLDEAIYLSDVVVVMTTRPAKVKKIIKIDLPRPRRLDVIKTEIYRNIKADLLSIVHEEALKAFKAGEREMA</sequence>
<dbReference type="AlphaFoldDB" id="A0A3B1C3G2"/>
<dbReference type="PANTHER" id="PTHR42788">
    <property type="entry name" value="TAURINE IMPORT ATP-BINDING PROTEIN-RELATED"/>
    <property type="match status" value="1"/>
</dbReference>
<dbReference type="GO" id="GO:0016887">
    <property type="term" value="F:ATP hydrolysis activity"/>
    <property type="evidence" value="ECO:0007669"/>
    <property type="project" value="InterPro"/>
</dbReference>
<organism evidence="3">
    <name type="scientific">hydrothermal vent metagenome</name>
    <dbReference type="NCBI Taxonomy" id="652676"/>
    <lineage>
        <taxon>unclassified sequences</taxon>
        <taxon>metagenomes</taxon>
        <taxon>ecological metagenomes</taxon>
    </lineage>
</organism>
<accession>A0A3B1C3G2</accession>
<name>A0A3B1C3G2_9ZZZZ</name>